<organism evidence="1 2">
    <name type="scientific">Lasius platythorax</name>
    <dbReference type="NCBI Taxonomy" id="488582"/>
    <lineage>
        <taxon>Eukaryota</taxon>
        <taxon>Metazoa</taxon>
        <taxon>Ecdysozoa</taxon>
        <taxon>Arthropoda</taxon>
        <taxon>Hexapoda</taxon>
        <taxon>Insecta</taxon>
        <taxon>Pterygota</taxon>
        <taxon>Neoptera</taxon>
        <taxon>Endopterygota</taxon>
        <taxon>Hymenoptera</taxon>
        <taxon>Apocrita</taxon>
        <taxon>Aculeata</taxon>
        <taxon>Formicoidea</taxon>
        <taxon>Formicidae</taxon>
        <taxon>Formicinae</taxon>
        <taxon>Lasius</taxon>
        <taxon>Lasius</taxon>
    </lineage>
</organism>
<name>A0AAV2NVN7_9HYME</name>
<dbReference type="Proteomes" id="UP001497644">
    <property type="component" value="Chromosome 4"/>
</dbReference>
<keyword evidence="2" id="KW-1185">Reference proteome</keyword>
<dbReference type="AlphaFoldDB" id="A0AAV2NVN7"/>
<sequence>MTFIGLPQFTFNYLELRSRRTG</sequence>
<proteinExistence type="predicted"/>
<gene>
    <name evidence="1" type="ORF">LPLAT_LOCUS9397</name>
</gene>
<evidence type="ECO:0000313" key="2">
    <source>
        <dbReference type="Proteomes" id="UP001497644"/>
    </source>
</evidence>
<dbReference type="EMBL" id="OZ034827">
    <property type="protein sequence ID" value="CAL1683719.1"/>
    <property type="molecule type" value="Genomic_DNA"/>
</dbReference>
<evidence type="ECO:0000313" key="1">
    <source>
        <dbReference type="EMBL" id="CAL1683719.1"/>
    </source>
</evidence>
<accession>A0AAV2NVN7</accession>
<protein>
    <submittedName>
        <fullName evidence="1">Uncharacterized protein</fullName>
    </submittedName>
</protein>
<reference evidence="1" key="1">
    <citation type="submission" date="2024-04" db="EMBL/GenBank/DDBJ databases">
        <authorList>
            <consortium name="Molecular Ecology Group"/>
        </authorList>
    </citation>
    <scope>NUCLEOTIDE SEQUENCE</scope>
</reference>